<dbReference type="KEGG" id="ssia:A7J05_36305"/>
<evidence type="ECO:0000313" key="8">
    <source>
        <dbReference type="Proteomes" id="UP000596130"/>
    </source>
</evidence>
<protein>
    <submittedName>
        <fullName evidence="5">ParB-like nuclease domain-containing protein</fullName>
    </submittedName>
</protein>
<dbReference type="AlphaFoldDB" id="A0A1P8TRY4"/>
<dbReference type="EMBL" id="CP065959">
    <property type="protein sequence ID" value="QQC93511.1"/>
    <property type="molecule type" value="Genomic_DNA"/>
</dbReference>
<evidence type="ECO:0000259" key="2">
    <source>
        <dbReference type="SMART" id="SM00470"/>
    </source>
</evidence>
<proteinExistence type="predicted"/>
<sequence>MTERVPIAALVTSDSPRVAGEDAEHVDLLAQTEKPLPPVVVHRPTMRLVDGLHRLRAAVQRGEDHIEVRYVEGSTEDAFVLAVRLNAEHGMPLSRRDRTAAAERIIGSHACWSDRRIAEVTGLSPTTVAALRRRSTGQGVQLNARTGRDGRSRPVNSAVGRRRAGQIIAERPNASLREIAHEAGIALATARDVRLRVRDGKDPVPPRLRDVAKDVVLGDRRAARGRVEADTAGRAGRARLESAGVSDTDRFANLRKDPSLRFSEAGRTLLQLLSSNVLDDEKWRWLMSAVPEHRHADIARAARRCGERWLSFADGLEHGGAVRDGRAV</sequence>
<feature type="region of interest" description="Disordered" evidence="1">
    <location>
        <begin position="135"/>
        <end position="161"/>
    </location>
</feature>
<dbReference type="EMBL" id="CP015588">
    <property type="protein sequence ID" value="APY84450.1"/>
    <property type="molecule type" value="Genomic_DNA"/>
</dbReference>
<dbReference type="EMBL" id="CP015588">
    <property type="protein sequence ID" value="APY90398.1"/>
    <property type="molecule type" value="Genomic_DNA"/>
</dbReference>
<reference evidence="5 8" key="2">
    <citation type="submission" date="2020-12" db="EMBL/GenBank/DDBJ databases">
        <title>Identification and biosynthesis of polyene macrolides produced by Streptomyces alfalfae Men-myco-93-63.</title>
        <authorList>
            <person name="Liu D."/>
            <person name="Li Y."/>
            <person name="Liu L."/>
            <person name="Han X."/>
            <person name="Shen F."/>
        </authorList>
    </citation>
    <scope>NUCLEOTIDE SEQUENCE [LARGE SCALE GENOMIC DNA]</scope>
    <source>
        <strain evidence="5 8">Men-myco-93-63</strain>
    </source>
</reference>
<evidence type="ECO:0000313" key="7">
    <source>
        <dbReference type="Proteomes" id="UP000187191"/>
    </source>
</evidence>
<reference evidence="3 7" key="1">
    <citation type="submission" date="2016-05" db="EMBL/GenBank/DDBJ databases">
        <authorList>
            <person name="Gu J."/>
        </authorList>
    </citation>
    <scope>NUCLEOTIDE SEQUENCE [LARGE SCALE GENOMIC DNA]</scope>
    <source>
        <strain evidence="3 7">ACCC40021</strain>
    </source>
</reference>
<gene>
    <name evidence="3" type="ORF">A7J05_00430</name>
    <name evidence="4" type="ORF">A7J05_36305</name>
    <name evidence="5" type="ORF">I8755_00560</name>
    <name evidence="6" type="ORF">I8755_37640</name>
</gene>
<feature type="domain" description="ParB-like N-terminal" evidence="2">
    <location>
        <begin position="3"/>
        <end position="87"/>
    </location>
</feature>
<organism evidence="5 8">
    <name type="scientific">Streptomyces alfalfae</name>
    <dbReference type="NCBI Taxonomy" id="1642299"/>
    <lineage>
        <taxon>Bacteria</taxon>
        <taxon>Bacillati</taxon>
        <taxon>Actinomycetota</taxon>
        <taxon>Actinomycetes</taxon>
        <taxon>Kitasatosporales</taxon>
        <taxon>Streptomycetaceae</taxon>
        <taxon>Streptomyces</taxon>
    </lineage>
</organism>
<evidence type="ECO:0000256" key="1">
    <source>
        <dbReference type="SAM" id="MobiDB-lite"/>
    </source>
</evidence>
<dbReference type="OrthoDB" id="3701787at2"/>
<evidence type="ECO:0000313" key="6">
    <source>
        <dbReference type="EMBL" id="QQC94241.1"/>
    </source>
</evidence>
<keyword evidence="7" id="KW-1185">Reference proteome</keyword>
<dbReference type="SMART" id="SM00470">
    <property type="entry name" value="ParB"/>
    <property type="match status" value="1"/>
</dbReference>
<accession>A0A1P8TRY4</accession>
<dbReference type="InterPro" id="IPR036086">
    <property type="entry name" value="ParB/Sulfiredoxin_sf"/>
</dbReference>
<evidence type="ECO:0000313" key="5">
    <source>
        <dbReference type="EMBL" id="QQC93511.1"/>
    </source>
</evidence>
<name>A0A1P8TRY4_9ACTN</name>
<dbReference type="SUPFAM" id="SSF110849">
    <property type="entry name" value="ParB/Sulfiredoxin"/>
    <property type="match status" value="1"/>
</dbReference>
<dbReference type="Proteomes" id="UP000596130">
    <property type="component" value="Chromosome"/>
</dbReference>
<dbReference type="Proteomes" id="UP000187191">
    <property type="component" value="Chromosome"/>
</dbReference>
<evidence type="ECO:0000313" key="4">
    <source>
        <dbReference type="EMBL" id="APY90398.1"/>
    </source>
</evidence>
<dbReference type="InterPro" id="IPR003115">
    <property type="entry name" value="ParB_N"/>
</dbReference>
<evidence type="ECO:0000313" key="3">
    <source>
        <dbReference type="EMBL" id="APY84450.1"/>
    </source>
</evidence>
<dbReference type="KEGG" id="ssia:A7J05_00430"/>
<dbReference type="EMBL" id="CP065959">
    <property type="protein sequence ID" value="QQC94241.1"/>
    <property type="molecule type" value="Genomic_DNA"/>
</dbReference>